<dbReference type="InterPro" id="IPR036165">
    <property type="entry name" value="YefM-like_sf"/>
</dbReference>
<reference evidence="3 4" key="1">
    <citation type="journal article" date="2015" name="Genome Announc.">
        <title>Expanding the biotechnology potential of lactobacilli through comparative genomics of 213 strains and associated genera.</title>
        <authorList>
            <person name="Sun Z."/>
            <person name="Harris H.M."/>
            <person name="McCann A."/>
            <person name="Guo C."/>
            <person name="Argimon S."/>
            <person name="Zhang W."/>
            <person name="Yang X."/>
            <person name="Jeffery I.B."/>
            <person name="Cooney J.C."/>
            <person name="Kagawa T.F."/>
            <person name="Liu W."/>
            <person name="Song Y."/>
            <person name="Salvetti E."/>
            <person name="Wrobel A."/>
            <person name="Rasinkangas P."/>
            <person name="Parkhill J."/>
            <person name="Rea M.C."/>
            <person name="O'Sullivan O."/>
            <person name="Ritari J."/>
            <person name="Douillard F.P."/>
            <person name="Paul Ross R."/>
            <person name="Yang R."/>
            <person name="Briner A.E."/>
            <person name="Felis G.E."/>
            <person name="de Vos W.M."/>
            <person name="Barrangou R."/>
            <person name="Klaenhammer T.R."/>
            <person name="Caufield P.W."/>
            <person name="Cui Y."/>
            <person name="Zhang H."/>
            <person name="O'Toole P.W."/>
        </authorList>
    </citation>
    <scope>NUCLEOTIDE SEQUENCE [LARGE SCALE GENOMIC DNA]</scope>
    <source>
        <strain evidence="3 4">DSM 19394</strain>
    </source>
</reference>
<dbReference type="EMBL" id="AZDV01000005">
    <property type="protein sequence ID" value="KRK96018.1"/>
    <property type="molecule type" value="Genomic_DNA"/>
</dbReference>
<dbReference type="Gene3D" id="1.10.1220.170">
    <property type="match status" value="1"/>
</dbReference>
<comment type="function">
    <text evidence="2">Antitoxin component of a type II toxin-antitoxin (TA) system.</text>
</comment>
<comment type="similarity">
    <text evidence="1 2">Belongs to the phD/YefM antitoxin family.</text>
</comment>
<dbReference type="InterPro" id="IPR006442">
    <property type="entry name" value="Antitoxin_Phd/YefM"/>
</dbReference>
<dbReference type="NCBIfam" id="TIGR01552">
    <property type="entry name" value="phd_fam"/>
    <property type="match status" value="1"/>
</dbReference>
<evidence type="ECO:0000256" key="2">
    <source>
        <dbReference type="RuleBase" id="RU362080"/>
    </source>
</evidence>
<dbReference type="SUPFAM" id="SSF143120">
    <property type="entry name" value="YefM-like"/>
    <property type="match status" value="1"/>
</dbReference>
<name>A0A0R1LUT1_9LACO</name>
<dbReference type="AlphaFoldDB" id="A0A0R1LUT1"/>
<organism evidence="3 4">
    <name type="scientific">Levilactobacillus acidifarinae DSM 19394 = JCM 15949</name>
    <dbReference type="NCBI Taxonomy" id="1423715"/>
    <lineage>
        <taxon>Bacteria</taxon>
        <taxon>Bacillati</taxon>
        <taxon>Bacillota</taxon>
        <taxon>Bacilli</taxon>
        <taxon>Lactobacillales</taxon>
        <taxon>Lactobacillaceae</taxon>
        <taxon>Levilactobacillus</taxon>
    </lineage>
</organism>
<dbReference type="PANTHER" id="PTHR33713">
    <property type="entry name" value="ANTITOXIN YAFN-RELATED"/>
    <property type="match status" value="1"/>
</dbReference>
<evidence type="ECO:0000313" key="3">
    <source>
        <dbReference type="EMBL" id="KRK96018.1"/>
    </source>
</evidence>
<dbReference type="STRING" id="1423715.FD25_GL002479"/>
<dbReference type="InterPro" id="IPR051405">
    <property type="entry name" value="phD/YefM_antitoxin"/>
</dbReference>
<comment type="caution">
    <text evidence="3">The sequence shown here is derived from an EMBL/GenBank/DDBJ whole genome shotgun (WGS) entry which is preliminary data.</text>
</comment>
<dbReference type="Proteomes" id="UP000051955">
    <property type="component" value="Unassembled WGS sequence"/>
</dbReference>
<keyword evidence="4" id="KW-1185">Reference proteome</keyword>
<protein>
    <recommendedName>
        <fullName evidence="2">Antitoxin</fullName>
    </recommendedName>
</protein>
<gene>
    <name evidence="3" type="ORF">FD25_GL002479</name>
</gene>
<evidence type="ECO:0000256" key="1">
    <source>
        <dbReference type="ARBA" id="ARBA00009981"/>
    </source>
</evidence>
<accession>A0A0R1LUT1</accession>
<dbReference type="PATRIC" id="fig|1423715.3.peg.2557"/>
<sequence length="92" mass="10402">MEATTYSGFRKNLKSYLDQATLDFEPVTITRNGAPNAVVISEEAYNNLMENQFLTANPENYKWILQGIDQLKNGKAKQHELVDPDTGEAEHD</sequence>
<evidence type="ECO:0000313" key="4">
    <source>
        <dbReference type="Proteomes" id="UP000051955"/>
    </source>
</evidence>
<dbReference type="PANTHER" id="PTHR33713:SF6">
    <property type="entry name" value="ANTITOXIN YEFM"/>
    <property type="match status" value="1"/>
</dbReference>
<proteinExistence type="inferred from homology"/>
<dbReference type="OrthoDB" id="9802003at2"/>
<dbReference type="Pfam" id="PF02604">
    <property type="entry name" value="PhdYeFM_antitox"/>
    <property type="match status" value="1"/>
</dbReference>
<dbReference type="Gene3D" id="3.40.1620.10">
    <property type="entry name" value="YefM-like domain"/>
    <property type="match status" value="1"/>
</dbReference>
<dbReference type="RefSeq" id="WP_057801353.1">
    <property type="nucleotide sequence ID" value="NZ_AZDV01000005.1"/>
</dbReference>